<feature type="coiled-coil region" evidence="1">
    <location>
        <begin position="89"/>
        <end position="116"/>
    </location>
</feature>
<dbReference type="CDD" id="cd00303">
    <property type="entry name" value="retropepsin_like"/>
    <property type="match status" value="1"/>
</dbReference>
<keyword evidence="3" id="KW-1185">Reference proteome</keyword>
<sequence>MHAIQVGREMCGGTHLERNYHLRAEVKSIKVTRYREEKGNVETTKYLMGPSGSHSPLDKRSSLEETIERYLEESTKRQDSFEEWMKRFRESTDKNLKRHDSTIKGLEKKVEQLAQAVHASMTNDSKSVNQVKTVATKNSPDTHCSTSLNSNTILVSNNIEQENVMKTGESNETPRPTPVVGTFAEKVKRQTPDYTKSLQEPVSKKTRIGEVSMVKLNARCSAVLQNELPLKEKDPKSFILPCIIGNMTVSNALADLGASISVMPFSLFKRLGLGNPKPVRMLIEMADKSMQSPKGIIENVMMAFGGNASDLGSFGEETNEITDLHQILEEILLTGCEDGVTSIKRHRRDPSSDSVRRFSVWRQGP</sequence>
<name>A0ABQ5IGV8_9ASTR</name>
<dbReference type="Proteomes" id="UP001151760">
    <property type="component" value="Unassembled WGS sequence"/>
</dbReference>
<proteinExistence type="predicted"/>
<accession>A0ABQ5IGV8</accession>
<reference evidence="2" key="1">
    <citation type="journal article" date="2022" name="Int. J. Mol. Sci.">
        <title>Draft Genome of Tanacetum Coccineum: Genomic Comparison of Closely Related Tanacetum-Family Plants.</title>
        <authorList>
            <person name="Yamashiro T."/>
            <person name="Shiraishi A."/>
            <person name="Nakayama K."/>
            <person name="Satake H."/>
        </authorList>
    </citation>
    <scope>NUCLEOTIDE SEQUENCE</scope>
</reference>
<dbReference type="EMBL" id="BQNB010020725">
    <property type="protein sequence ID" value="GJT98970.1"/>
    <property type="molecule type" value="Genomic_DNA"/>
</dbReference>
<protein>
    <submittedName>
        <fullName evidence="2">Retrovirus-related pol polyprotein from transposon TNT 1-94</fullName>
    </submittedName>
</protein>
<comment type="caution">
    <text evidence="2">The sequence shown here is derived from an EMBL/GenBank/DDBJ whole genome shotgun (WGS) entry which is preliminary data.</text>
</comment>
<dbReference type="PANTHER" id="PTHR33067:SF35">
    <property type="entry name" value="ASPARTIC PEPTIDASE DDI1-TYPE DOMAIN-CONTAINING PROTEIN"/>
    <property type="match status" value="1"/>
</dbReference>
<dbReference type="PANTHER" id="PTHR33067">
    <property type="entry name" value="RNA-DIRECTED DNA POLYMERASE-RELATED"/>
    <property type="match status" value="1"/>
</dbReference>
<organism evidence="2 3">
    <name type="scientific">Tanacetum coccineum</name>
    <dbReference type="NCBI Taxonomy" id="301880"/>
    <lineage>
        <taxon>Eukaryota</taxon>
        <taxon>Viridiplantae</taxon>
        <taxon>Streptophyta</taxon>
        <taxon>Embryophyta</taxon>
        <taxon>Tracheophyta</taxon>
        <taxon>Spermatophyta</taxon>
        <taxon>Magnoliopsida</taxon>
        <taxon>eudicotyledons</taxon>
        <taxon>Gunneridae</taxon>
        <taxon>Pentapetalae</taxon>
        <taxon>asterids</taxon>
        <taxon>campanulids</taxon>
        <taxon>Asterales</taxon>
        <taxon>Asteraceae</taxon>
        <taxon>Asteroideae</taxon>
        <taxon>Anthemideae</taxon>
        <taxon>Anthemidinae</taxon>
        <taxon>Tanacetum</taxon>
    </lineage>
</organism>
<evidence type="ECO:0000313" key="2">
    <source>
        <dbReference type="EMBL" id="GJT98970.1"/>
    </source>
</evidence>
<dbReference type="InterPro" id="IPR021109">
    <property type="entry name" value="Peptidase_aspartic_dom_sf"/>
</dbReference>
<keyword evidence="1" id="KW-0175">Coiled coil</keyword>
<dbReference type="Gene3D" id="2.40.70.10">
    <property type="entry name" value="Acid Proteases"/>
    <property type="match status" value="1"/>
</dbReference>
<gene>
    <name evidence="2" type="ORF">Tco_1094488</name>
</gene>
<reference evidence="2" key="2">
    <citation type="submission" date="2022-01" db="EMBL/GenBank/DDBJ databases">
        <authorList>
            <person name="Yamashiro T."/>
            <person name="Shiraishi A."/>
            <person name="Satake H."/>
            <person name="Nakayama K."/>
        </authorList>
    </citation>
    <scope>NUCLEOTIDE SEQUENCE</scope>
</reference>
<evidence type="ECO:0000313" key="3">
    <source>
        <dbReference type="Proteomes" id="UP001151760"/>
    </source>
</evidence>
<evidence type="ECO:0000256" key="1">
    <source>
        <dbReference type="SAM" id="Coils"/>
    </source>
</evidence>